<dbReference type="Pfam" id="PF14155">
    <property type="entry name" value="DUF4307"/>
    <property type="match status" value="1"/>
</dbReference>
<reference evidence="3 4" key="1">
    <citation type="submission" date="2024-10" db="EMBL/GenBank/DDBJ databases">
        <title>The Natural Products Discovery Center: Release of the First 8490 Sequenced Strains for Exploring Actinobacteria Biosynthetic Diversity.</title>
        <authorList>
            <person name="Kalkreuter E."/>
            <person name="Kautsar S.A."/>
            <person name="Yang D."/>
            <person name="Bader C.D."/>
            <person name="Teijaro C.N."/>
            <person name="Fluegel L."/>
            <person name="Davis C.M."/>
            <person name="Simpson J.R."/>
            <person name="Lauterbach L."/>
            <person name="Steele A.D."/>
            <person name="Gui C."/>
            <person name="Meng S."/>
            <person name="Li G."/>
            <person name="Viehrig K."/>
            <person name="Ye F."/>
            <person name="Su P."/>
            <person name="Kiefer A.F."/>
            <person name="Nichols A."/>
            <person name="Cepeda A.J."/>
            <person name="Yan W."/>
            <person name="Fan B."/>
            <person name="Jiang Y."/>
            <person name="Adhikari A."/>
            <person name="Zheng C.-J."/>
            <person name="Schuster L."/>
            <person name="Cowan T.M."/>
            <person name="Smanski M.J."/>
            <person name="Chevrette M.G."/>
            <person name="De Carvalho L.P.S."/>
            <person name="Shen B."/>
        </authorList>
    </citation>
    <scope>NUCLEOTIDE SEQUENCE [LARGE SCALE GENOMIC DNA]</scope>
    <source>
        <strain evidence="3 4">NPDC049503</strain>
    </source>
</reference>
<dbReference type="RefSeq" id="WP_101788183.1">
    <property type="nucleotide sequence ID" value="NZ_JBITMB010000008.1"/>
</dbReference>
<comment type="caution">
    <text evidence="3">The sequence shown here is derived from an EMBL/GenBank/DDBJ whole genome shotgun (WGS) entry which is preliminary data.</text>
</comment>
<evidence type="ECO:0000313" key="3">
    <source>
        <dbReference type="EMBL" id="MFI7444365.1"/>
    </source>
</evidence>
<dbReference type="EMBL" id="JBITMB010000008">
    <property type="protein sequence ID" value="MFI7444365.1"/>
    <property type="molecule type" value="Genomic_DNA"/>
</dbReference>
<accession>A0ABW8AC66</accession>
<keyword evidence="4" id="KW-1185">Reference proteome</keyword>
<name>A0ABW8AC66_9ACTN</name>
<dbReference type="InterPro" id="IPR025443">
    <property type="entry name" value="DUF4307"/>
</dbReference>
<evidence type="ECO:0000256" key="2">
    <source>
        <dbReference type="SAM" id="Phobius"/>
    </source>
</evidence>
<proteinExistence type="predicted"/>
<keyword evidence="2" id="KW-0812">Transmembrane</keyword>
<protein>
    <submittedName>
        <fullName evidence="3">DUF4307 domain-containing protein</fullName>
    </submittedName>
</protein>
<gene>
    <name evidence="3" type="ORF">ACIBP5_30705</name>
</gene>
<organism evidence="3 4">
    <name type="scientific">Nonomuraea indica</name>
    <dbReference type="NCBI Taxonomy" id="1581193"/>
    <lineage>
        <taxon>Bacteria</taxon>
        <taxon>Bacillati</taxon>
        <taxon>Actinomycetota</taxon>
        <taxon>Actinomycetes</taxon>
        <taxon>Streptosporangiales</taxon>
        <taxon>Streptosporangiaceae</taxon>
        <taxon>Nonomuraea</taxon>
    </lineage>
</organism>
<feature type="region of interest" description="Disordered" evidence="1">
    <location>
        <begin position="1"/>
        <end position="20"/>
    </location>
</feature>
<evidence type="ECO:0000313" key="4">
    <source>
        <dbReference type="Proteomes" id="UP001612928"/>
    </source>
</evidence>
<feature type="transmembrane region" description="Helical" evidence="2">
    <location>
        <begin position="28"/>
        <end position="48"/>
    </location>
</feature>
<evidence type="ECO:0000256" key="1">
    <source>
        <dbReference type="SAM" id="MobiDB-lite"/>
    </source>
</evidence>
<sequence length="138" mass="14395">MATRDVENGPVLGTPDDYPDRPTRGGRLVVHVVIGLLVAIIAGGWGYVMWSMTGSGTGATAQVVSFSVTPGEAEVVFEVAKPDDRAAVCRVRALDRTQGEVGAKDVTIAAGAGSKRLKERLATSGEAASVHIQYCNLV</sequence>
<keyword evidence="2" id="KW-0472">Membrane</keyword>
<dbReference type="Proteomes" id="UP001612928">
    <property type="component" value="Unassembled WGS sequence"/>
</dbReference>
<keyword evidence="2" id="KW-1133">Transmembrane helix</keyword>